<protein>
    <submittedName>
        <fullName evidence="2">Uncharacterized protein</fullName>
    </submittedName>
</protein>
<feature type="compositionally biased region" description="Basic and acidic residues" evidence="1">
    <location>
        <begin position="20"/>
        <end position="41"/>
    </location>
</feature>
<feature type="compositionally biased region" description="Basic and acidic residues" evidence="1">
    <location>
        <begin position="48"/>
        <end position="64"/>
    </location>
</feature>
<feature type="compositionally biased region" description="Basic and acidic residues" evidence="1">
    <location>
        <begin position="76"/>
        <end position="87"/>
    </location>
</feature>
<evidence type="ECO:0000313" key="2">
    <source>
        <dbReference type="EMBL" id="KAJ1106148.1"/>
    </source>
</evidence>
<gene>
    <name evidence="2" type="ORF">NDU88_003551</name>
</gene>
<evidence type="ECO:0000256" key="1">
    <source>
        <dbReference type="SAM" id="MobiDB-lite"/>
    </source>
</evidence>
<dbReference type="EMBL" id="JANPWB010000013">
    <property type="protein sequence ID" value="KAJ1106148.1"/>
    <property type="molecule type" value="Genomic_DNA"/>
</dbReference>
<organism evidence="2 3">
    <name type="scientific">Pleurodeles waltl</name>
    <name type="common">Iberian ribbed newt</name>
    <dbReference type="NCBI Taxonomy" id="8319"/>
    <lineage>
        <taxon>Eukaryota</taxon>
        <taxon>Metazoa</taxon>
        <taxon>Chordata</taxon>
        <taxon>Craniata</taxon>
        <taxon>Vertebrata</taxon>
        <taxon>Euteleostomi</taxon>
        <taxon>Amphibia</taxon>
        <taxon>Batrachia</taxon>
        <taxon>Caudata</taxon>
        <taxon>Salamandroidea</taxon>
        <taxon>Salamandridae</taxon>
        <taxon>Pleurodelinae</taxon>
        <taxon>Pleurodeles</taxon>
    </lineage>
</organism>
<proteinExistence type="predicted"/>
<sequence length="87" mass="10037">MTEARTASGAQKVKRASRLRQGERKSVTGRDTGKKTQDPTRWRHRDAVKKTQDLRGWKMRDAAKKTRNSRCGKQGEVAKKTQDPRWT</sequence>
<keyword evidence="3" id="KW-1185">Reference proteome</keyword>
<comment type="caution">
    <text evidence="2">The sequence shown here is derived from an EMBL/GenBank/DDBJ whole genome shotgun (WGS) entry which is preliminary data.</text>
</comment>
<reference evidence="2" key="1">
    <citation type="journal article" date="2022" name="bioRxiv">
        <title>Sequencing and chromosome-scale assembly of the giantPleurodeles waltlgenome.</title>
        <authorList>
            <person name="Brown T."/>
            <person name="Elewa A."/>
            <person name="Iarovenko S."/>
            <person name="Subramanian E."/>
            <person name="Araus A.J."/>
            <person name="Petzold A."/>
            <person name="Susuki M."/>
            <person name="Suzuki K.-i.T."/>
            <person name="Hayashi T."/>
            <person name="Toyoda A."/>
            <person name="Oliveira C."/>
            <person name="Osipova E."/>
            <person name="Leigh N.D."/>
            <person name="Simon A."/>
            <person name="Yun M.H."/>
        </authorList>
    </citation>
    <scope>NUCLEOTIDE SEQUENCE</scope>
    <source>
        <strain evidence="2">20211129_DDA</strain>
        <tissue evidence="2">Liver</tissue>
    </source>
</reference>
<dbReference type="Proteomes" id="UP001066276">
    <property type="component" value="Chromosome 9"/>
</dbReference>
<evidence type="ECO:0000313" key="3">
    <source>
        <dbReference type="Proteomes" id="UP001066276"/>
    </source>
</evidence>
<feature type="region of interest" description="Disordered" evidence="1">
    <location>
        <begin position="1"/>
        <end position="87"/>
    </location>
</feature>
<accession>A0AAV7MR21</accession>
<name>A0AAV7MR21_PLEWA</name>
<dbReference type="AlphaFoldDB" id="A0AAV7MR21"/>